<gene>
    <name evidence="1" type="ORF">TrCOL_g3190</name>
</gene>
<dbReference type="InterPro" id="IPR029063">
    <property type="entry name" value="SAM-dependent_MTases_sf"/>
</dbReference>
<accession>A0A9W7GAL7</accession>
<comment type="caution">
    <text evidence="1">The sequence shown here is derived from an EMBL/GenBank/DDBJ whole genome shotgun (WGS) entry which is preliminary data.</text>
</comment>
<organism evidence="1 2">
    <name type="scientific">Triparma columacea</name>
    <dbReference type="NCBI Taxonomy" id="722753"/>
    <lineage>
        <taxon>Eukaryota</taxon>
        <taxon>Sar</taxon>
        <taxon>Stramenopiles</taxon>
        <taxon>Ochrophyta</taxon>
        <taxon>Bolidophyceae</taxon>
        <taxon>Parmales</taxon>
        <taxon>Triparmaceae</taxon>
        <taxon>Triparma</taxon>
    </lineage>
</organism>
<dbReference type="AlphaFoldDB" id="A0A9W7GAL7"/>
<dbReference type="EMBL" id="BRYA01000112">
    <property type="protein sequence ID" value="GMI39810.1"/>
    <property type="molecule type" value="Genomic_DNA"/>
</dbReference>
<keyword evidence="2" id="KW-1185">Reference proteome</keyword>
<evidence type="ECO:0000313" key="2">
    <source>
        <dbReference type="Proteomes" id="UP001165065"/>
    </source>
</evidence>
<dbReference type="SUPFAM" id="SSF53335">
    <property type="entry name" value="S-adenosyl-L-methionine-dependent methyltransferases"/>
    <property type="match status" value="1"/>
</dbReference>
<sequence length="231" mass="25217">MLIIVSGEIVKICYDSYDRQATIESLKELVERRQIMGEGEDAAEYLFQYLRNLLGEFVRAKRGGGHGGTIEVCEVGYNMGHSSLIWLMEDGGIRVRAFDIGEHEYSLPASRHLEERFGSGRFGITFGDSLETVPHFASLVSAGLEDPCHVVFVDGGHTPAVARSDIASFGAAVDPGGHLLIVDDTNQGGVGDVWRDMQEEGIVAEAGAVYEDVFYKDVDSSRSSISYGVYL</sequence>
<evidence type="ECO:0000313" key="1">
    <source>
        <dbReference type="EMBL" id="GMI39810.1"/>
    </source>
</evidence>
<protein>
    <submittedName>
        <fullName evidence="1">Uncharacterized protein</fullName>
    </submittedName>
</protein>
<dbReference type="Proteomes" id="UP001165065">
    <property type="component" value="Unassembled WGS sequence"/>
</dbReference>
<dbReference type="OrthoDB" id="197577at2759"/>
<dbReference type="Pfam" id="PF13578">
    <property type="entry name" value="Methyltransf_24"/>
    <property type="match status" value="1"/>
</dbReference>
<name>A0A9W7GAL7_9STRA</name>
<dbReference type="Gene3D" id="3.40.50.150">
    <property type="entry name" value="Vaccinia Virus protein VP39"/>
    <property type="match status" value="1"/>
</dbReference>
<proteinExistence type="predicted"/>
<reference evidence="2" key="1">
    <citation type="journal article" date="2023" name="Commun. Biol.">
        <title>Genome analysis of Parmales, the sister group of diatoms, reveals the evolutionary specialization of diatoms from phago-mixotrophs to photoautotrophs.</title>
        <authorList>
            <person name="Ban H."/>
            <person name="Sato S."/>
            <person name="Yoshikawa S."/>
            <person name="Yamada K."/>
            <person name="Nakamura Y."/>
            <person name="Ichinomiya M."/>
            <person name="Sato N."/>
            <person name="Blanc-Mathieu R."/>
            <person name="Endo H."/>
            <person name="Kuwata A."/>
            <person name="Ogata H."/>
        </authorList>
    </citation>
    <scope>NUCLEOTIDE SEQUENCE [LARGE SCALE GENOMIC DNA]</scope>
</reference>